<comment type="subcellular location">
    <subcellularLocation>
        <location evidence="1 5 6">Nucleus</location>
    </subcellularLocation>
</comment>
<dbReference type="GO" id="GO:0005634">
    <property type="term" value="C:nucleus"/>
    <property type="evidence" value="ECO:0007669"/>
    <property type="project" value="UniProtKB-SubCell"/>
</dbReference>
<gene>
    <name evidence="9" type="ORF">GDO78_018677</name>
</gene>
<evidence type="ECO:0000256" key="6">
    <source>
        <dbReference type="RuleBase" id="RU000682"/>
    </source>
</evidence>
<dbReference type="CDD" id="cd00086">
    <property type="entry name" value="homeodomain"/>
    <property type="match status" value="1"/>
</dbReference>
<dbReference type="PANTHER" id="PTHR24333">
    <property type="entry name" value="HOMEO BOX HB9 LIKE A-RELATED"/>
    <property type="match status" value="1"/>
</dbReference>
<evidence type="ECO:0000256" key="1">
    <source>
        <dbReference type="ARBA" id="ARBA00004123"/>
    </source>
</evidence>
<dbReference type="InterPro" id="IPR009057">
    <property type="entry name" value="Homeodomain-like_sf"/>
</dbReference>
<evidence type="ECO:0000259" key="8">
    <source>
        <dbReference type="PROSITE" id="PS50071"/>
    </source>
</evidence>
<sequence length="163" mass="18470">MTSPGSTSEEEAASRPRTKFTAEQLQELEKSFSDNRYIGSSEKKRLSQVLKLSEIQIKTWFQNRRMKFKRQSQDARVEALLSGRHFPHYNYLDFQQPSCSVQPDLAMPLAPPIHPYGALQAPVTMPALHAAPIPPLSLGSYPYPPVLVHPMFSDAIGHIYNQY</sequence>
<dbReference type="Gene3D" id="1.10.10.60">
    <property type="entry name" value="Homeodomain-like"/>
    <property type="match status" value="1"/>
</dbReference>
<dbReference type="GO" id="GO:0000981">
    <property type="term" value="F:DNA-binding transcription factor activity, RNA polymerase II-specific"/>
    <property type="evidence" value="ECO:0007669"/>
    <property type="project" value="InterPro"/>
</dbReference>
<proteinExistence type="predicted"/>
<keyword evidence="3 5" id="KW-0371">Homeobox</keyword>
<organism evidence="9 10">
    <name type="scientific">Eleutherodactylus coqui</name>
    <name type="common">Puerto Rican coqui</name>
    <dbReference type="NCBI Taxonomy" id="57060"/>
    <lineage>
        <taxon>Eukaryota</taxon>
        <taxon>Metazoa</taxon>
        <taxon>Chordata</taxon>
        <taxon>Craniata</taxon>
        <taxon>Vertebrata</taxon>
        <taxon>Euteleostomi</taxon>
        <taxon>Amphibia</taxon>
        <taxon>Batrachia</taxon>
        <taxon>Anura</taxon>
        <taxon>Neobatrachia</taxon>
        <taxon>Hyloidea</taxon>
        <taxon>Eleutherodactylidae</taxon>
        <taxon>Eleutherodactylinae</taxon>
        <taxon>Eleutherodactylus</taxon>
        <taxon>Eleutherodactylus</taxon>
    </lineage>
</organism>
<evidence type="ECO:0000256" key="2">
    <source>
        <dbReference type="ARBA" id="ARBA00023125"/>
    </source>
</evidence>
<dbReference type="SUPFAM" id="SSF46689">
    <property type="entry name" value="Homeodomain-like"/>
    <property type="match status" value="1"/>
</dbReference>
<keyword evidence="4 5" id="KW-0539">Nucleus</keyword>
<dbReference type="InterPro" id="IPR020479">
    <property type="entry name" value="HD_metazoa"/>
</dbReference>
<name>A0A8J6JUR6_ELECQ</name>
<protein>
    <recommendedName>
        <fullName evidence="8">Homeobox domain-containing protein</fullName>
    </recommendedName>
</protein>
<evidence type="ECO:0000256" key="5">
    <source>
        <dbReference type="PROSITE-ProRule" id="PRU00108"/>
    </source>
</evidence>
<dbReference type="OrthoDB" id="6159439at2759"/>
<dbReference type="AlphaFoldDB" id="A0A8J6JUR6"/>
<dbReference type="SMART" id="SM00389">
    <property type="entry name" value="HOX"/>
    <property type="match status" value="1"/>
</dbReference>
<evidence type="ECO:0000256" key="3">
    <source>
        <dbReference type="ARBA" id="ARBA00023155"/>
    </source>
</evidence>
<feature type="domain" description="Homeobox" evidence="8">
    <location>
        <begin position="11"/>
        <end position="71"/>
    </location>
</feature>
<reference evidence="9" key="1">
    <citation type="thesis" date="2020" institute="ProQuest LLC" country="789 East Eisenhower Parkway, Ann Arbor, MI, USA">
        <title>Comparative Genomics and Chromosome Evolution.</title>
        <authorList>
            <person name="Mudd A.B."/>
        </authorList>
    </citation>
    <scope>NUCLEOTIDE SEQUENCE</scope>
    <source>
        <strain evidence="9">HN-11 Male</strain>
        <tissue evidence="9">Kidney and liver</tissue>
    </source>
</reference>
<evidence type="ECO:0000313" key="9">
    <source>
        <dbReference type="EMBL" id="KAG9470181.1"/>
    </source>
</evidence>
<keyword evidence="2 5" id="KW-0238">DNA-binding</keyword>
<dbReference type="Pfam" id="PF00046">
    <property type="entry name" value="Homeodomain"/>
    <property type="match status" value="1"/>
</dbReference>
<dbReference type="PRINTS" id="PR00024">
    <property type="entry name" value="HOMEOBOX"/>
</dbReference>
<accession>A0A8J6JUR6</accession>
<comment type="caution">
    <text evidence="9">The sequence shown here is derived from an EMBL/GenBank/DDBJ whole genome shotgun (WGS) entry which is preliminary data.</text>
</comment>
<evidence type="ECO:0000256" key="7">
    <source>
        <dbReference type="SAM" id="MobiDB-lite"/>
    </source>
</evidence>
<dbReference type="GO" id="GO:0003677">
    <property type="term" value="F:DNA binding"/>
    <property type="evidence" value="ECO:0007669"/>
    <property type="project" value="UniProtKB-UniRule"/>
</dbReference>
<dbReference type="Proteomes" id="UP000770717">
    <property type="component" value="Unassembled WGS sequence"/>
</dbReference>
<feature type="DNA-binding region" description="Homeobox" evidence="5">
    <location>
        <begin position="13"/>
        <end position="72"/>
    </location>
</feature>
<feature type="region of interest" description="Disordered" evidence="7">
    <location>
        <begin position="1"/>
        <end position="22"/>
    </location>
</feature>
<keyword evidence="10" id="KW-1185">Reference proteome</keyword>
<dbReference type="InterPro" id="IPR001356">
    <property type="entry name" value="HD"/>
</dbReference>
<dbReference type="InterPro" id="IPR050848">
    <property type="entry name" value="Homeobox_TF"/>
</dbReference>
<dbReference type="PANTHER" id="PTHR24333:SF14">
    <property type="entry name" value="HOMEOBOX DOMAIN-CONTAINING PROTEIN"/>
    <property type="match status" value="1"/>
</dbReference>
<dbReference type="PROSITE" id="PS50071">
    <property type="entry name" value="HOMEOBOX_2"/>
    <property type="match status" value="1"/>
</dbReference>
<dbReference type="EMBL" id="WNTK01000342">
    <property type="protein sequence ID" value="KAG9470181.1"/>
    <property type="molecule type" value="Genomic_DNA"/>
</dbReference>
<dbReference type="InterPro" id="IPR017970">
    <property type="entry name" value="Homeobox_CS"/>
</dbReference>
<evidence type="ECO:0000313" key="10">
    <source>
        <dbReference type="Proteomes" id="UP000770717"/>
    </source>
</evidence>
<evidence type="ECO:0000256" key="4">
    <source>
        <dbReference type="ARBA" id="ARBA00023242"/>
    </source>
</evidence>
<dbReference type="PROSITE" id="PS00027">
    <property type="entry name" value="HOMEOBOX_1"/>
    <property type="match status" value="1"/>
</dbReference>